<comment type="similarity">
    <text evidence="6">Belongs to the BRMS1 family.</text>
</comment>
<reference evidence="9 10" key="1">
    <citation type="journal article" date="2018" name="Gigascience">
        <title>Genomes of trombidid mites reveal novel predicted allergens and laterally-transferred genes associated with secondary metabolism.</title>
        <authorList>
            <person name="Dong X."/>
            <person name="Chaisiri K."/>
            <person name="Xia D."/>
            <person name="Armstrong S.D."/>
            <person name="Fang Y."/>
            <person name="Donnelly M.J."/>
            <person name="Kadowaki T."/>
            <person name="McGarry J.W."/>
            <person name="Darby A.C."/>
            <person name="Makepeace B.L."/>
        </authorList>
    </citation>
    <scope>NUCLEOTIDE SEQUENCE [LARGE SCALE GENOMIC DNA]</scope>
    <source>
        <strain evidence="9">UoL-WK</strain>
    </source>
</reference>
<evidence type="ECO:0000256" key="4">
    <source>
        <dbReference type="ARBA" id="ARBA00023163"/>
    </source>
</evidence>
<dbReference type="Pfam" id="PF08598">
    <property type="entry name" value="Sds3"/>
    <property type="match status" value="1"/>
</dbReference>
<gene>
    <name evidence="9" type="ORF">B4U79_15790</name>
</gene>
<keyword evidence="5" id="KW-0539">Nucleus</keyword>
<evidence type="ECO:0000256" key="5">
    <source>
        <dbReference type="ARBA" id="ARBA00023242"/>
    </source>
</evidence>
<evidence type="ECO:0000256" key="2">
    <source>
        <dbReference type="ARBA" id="ARBA00022491"/>
    </source>
</evidence>
<keyword evidence="4" id="KW-0804">Transcription</keyword>
<dbReference type="OrthoDB" id="20886at2759"/>
<dbReference type="InterPro" id="IPR013907">
    <property type="entry name" value="Sds3"/>
</dbReference>
<proteinExistence type="inferred from homology"/>
<feature type="compositionally biased region" description="Polar residues" evidence="8">
    <location>
        <begin position="14"/>
        <end position="27"/>
    </location>
</feature>
<evidence type="ECO:0000313" key="9">
    <source>
        <dbReference type="EMBL" id="RWS17124.1"/>
    </source>
</evidence>
<dbReference type="SMART" id="SM01401">
    <property type="entry name" value="Sds3"/>
    <property type="match status" value="1"/>
</dbReference>
<feature type="compositionally biased region" description="Basic and acidic residues" evidence="8">
    <location>
        <begin position="35"/>
        <end position="49"/>
    </location>
</feature>
<dbReference type="EMBL" id="NCKU01000117">
    <property type="protein sequence ID" value="RWS17124.1"/>
    <property type="molecule type" value="Genomic_DNA"/>
</dbReference>
<evidence type="ECO:0000256" key="8">
    <source>
        <dbReference type="SAM" id="MobiDB-lite"/>
    </source>
</evidence>
<evidence type="ECO:0000256" key="7">
    <source>
        <dbReference type="SAM" id="Coils"/>
    </source>
</evidence>
<dbReference type="PANTHER" id="PTHR21964">
    <property type="entry name" value="BREAST CANCER METASTASIS-SUPPRESSOR 1"/>
    <property type="match status" value="1"/>
</dbReference>
<feature type="coiled-coil region" evidence="7">
    <location>
        <begin position="194"/>
        <end position="221"/>
    </location>
</feature>
<evidence type="ECO:0000256" key="3">
    <source>
        <dbReference type="ARBA" id="ARBA00023015"/>
    </source>
</evidence>
<evidence type="ECO:0000313" key="10">
    <source>
        <dbReference type="Proteomes" id="UP000285301"/>
    </source>
</evidence>
<dbReference type="AlphaFoldDB" id="A0A443RPC4"/>
<organism evidence="9 10">
    <name type="scientific">Dinothrombium tinctorium</name>
    <dbReference type="NCBI Taxonomy" id="1965070"/>
    <lineage>
        <taxon>Eukaryota</taxon>
        <taxon>Metazoa</taxon>
        <taxon>Ecdysozoa</taxon>
        <taxon>Arthropoda</taxon>
        <taxon>Chelicerata</taxon>
        <taxon>Arachnida</taxon>
        <taxon>Acari</taxon>
        <taxon>Acariformes</taxon>
        <taxon>Trombidiformes</taxon>
        <taxon>Prostigmata</taxon>
        <taxon>Anystina</taxon>
        <taxon>Parasitengona</taxon>
        <taxon>Trombidioidea</taxon>
        <taxon>Trombidiidae</taxon>
        <taxon>Dinothrombium</taxon>
    </lineage>
</organism>
<comment type="caution">
    <text evidence="9">The sequence shown here is derived from an EMBL/GenBank/DDBJ whole genome shotgun (WGS) entry which is preliminary data.</text>
</comment>
<dbReference type="FunFam" id="1.20.5.1500:FF:000002">
    <property type="entry name" value="breast cancer metastasis-suppressor 1-like protein-A"/>
    <property type="match status" value="1"/>
</dbReference>
<dbReference type="STRING" id="1965070.A0A443RPC4"/>
<dbReference type="GO" id="GO:0005654">
    <property type="term" value="C:nucleoplasm"/>
    <property type="evidence" value="ECO:0007669"/>
    <property type="project" value="UniProtKB-ARBA"/>
</dbReference>
<sequence>MDSEGLNGKRNGVLTRNGSGVNQTSSQELDEAIDREESPESDKCAHFSNDDSDSEFGASASEEESSDIDEEEYERRRNMFFAEMADLEKQFLALKEQLYAERLTQIDRKFEEVKAGRAQEYLQPLEELQEHMRTRTEVAGILKKFKLANAECQYNAEILAAKQHLEVSMHCVDVASSVALKLTFKNIHSQSETQILKEQIRQDLEDKVKRLEEDKNSVDSDFWTESSITKKRKKYGNITSNGYEYGPGRDQLNLPDRRRKPVTVSGPYIVYMLKDADIIEDWTSIRKAIKASTSVSYF</sequence>
<feature type="compositionally biased region" description="Acidic residues" evidence="8">
    <location>
        <begin position="61"/>
        <end position="72"/>
    </location>
</feature>
<comment type="subcellular location">
    <subcellularLocation>
        <location evidence="1">Nucleus</location>
    </subcellularLocation>
</comment>
<dbReference type="GO" id="GO:0010468">
    <property type="term" value="P:regulation of gene expression"/>
    <property type="evidence" value="ECO:0007669"/>
    <property type="project" value="UniProtKB-ARBA"/>
</dbReference>
<keyword evidence="2" id="KW-0678">Repressor</keyword>
<keyword evidence="10" id="KW-1185">Reference proteome</keyword>
<dbReference type="Proteomes" id="UP000285301">
    <property type="component" value="Unassembled WGS sequence"/>
</dbReference>
<accession>A0A443RPC4</accession>
<dbReference type="Gene3D" id="1.20.5.1500">
    <property type="match status" value="1"/>
</dbReference>
<keyword evidence="7" id="KW-0175">Coiled coil</keyword>
<protein>
    <submittedName>
        <fullName evidence="9">Breast cancer metastasis-suppressor 1-like protein isoform X2</fullName>
    </submittedName>
</protein>
<evidence type="ECO:0000256" key="1">
    <source>
        <dbReference type="ARBA" id="ARBA00004123"/>
    </source>
</evidence>
<evidence type="ECO:0000256" key="6">
    <source>
        <dbReference type="ARBA" id="ARBA00038256"/>
    </source>
</evidence>
<feature type="region of interest" description="Disordered" evidence="8">
    <location>
        <begin position="1"/>
        <end position="72"/>
    </location>
</feature>
<keyword evidence="3" id="KW-0805">Transcription regulation</keyword>
<name>A0A443RPC4_9ACAR</name>